<name>A0A9N9JXM2_9GLOM</name>
<gene>
    <name evidence="2" type="ORF">DERYTH_LOCUS23678</name>
</gene>
<organism evidence="2 3">
    <name type="scientific">Dentiscutata erythropus</name>
    <dbReference type="NCBI Taxonomy" id="1348616"/>
    <lineage>
        <taxon>Eukaryota</taxon>
        <taxon>Fungi</taxon>
        <taxon>Fungi incertae sedis</taxon>
        <taxon>Mucoromycota</taxon>
        <taxon>Glomeromycotina</taxon>
        <taxon>Glomeromycetes</taxon>
        <taxon>Diversisporales</taxon>
        <taxon>Gigasporaceae</taxon>
        <taxon>Dentiscutata</taxon>
    </lineage>
</organism>
<dbReference type="OrthoDB" id="278430at2759"/>
<evidence type="ECO:0000313" key="2">
    <source>
        <dbReference type="EMBL" id="CAG8802427.1"/>
    </source>
</evidence>
<feature type="compositionally biased region" description="Polar residues" evidence="1">
    <location>
        <begin position="170"/>
        <end position="179"/>
    </location>
</feature>
<feature type="compositionally biased region" description="Polar residues" evidence="1">
    <location>
        <begin position="120"/>
        <end position="163"/>
    </location>
</feature>
<feature type="region of interest" description="Disordered" evidence="1">
    <location>
        <begin position="107"/>
        <end position="353"/>
    </location>
</feature>
<dbReference type="Proteomes" id="UP000789405">
    <property type="component" value="Unassembled WGS sequence"/>
</dbReference>
<feature type="non-terminal residue" evidence="2">
    <location>
        <position position="468"/>
    </location>
</feature>
<protein>
    <submittedName>
        <fullName evidence="2">11214_t:CDS:1</fullName>
    </submittedName>
</protein>
<accession>A0A9N9JXM2</accession>
<dbReference type="EMBL" id="CAJVPY010036904">
    <property type="protein sequence ID" value="CAG8802427.1"/>
    <property type="molecule type" value="Genomic_DNA"/>
</dbReference>
<dbReference type="AlphaFoldDB" id="A0A9N9JXM2"/>
<comment type="caution">
    <text evidence="2">The sequence shown here is derived from an EMBL/GenBank/DDBJ whole genome shotgun (WGS) entry which is preliminary data.</text>
</comment>
<proteinExistence type="predicted"/>
<reference evidence="2" key="1">
    <citation type="submission" date="2021-06" db="EMBL/GenBank/DDBJ databases">
        <authorList>
            <person name="Kallberg Y."/>
            <person name="Tangrot J."/>
            <person name="Rosling A."/>
        </authorList>
    </citation>
    <scope>NUCLEOTIDE SEQUENCE</scope>
    <source>
        <strain evidence="2">MA453B</strain>
    </source>
</reference>
<sequence>QQQTPRVQMINYNPQIDRSFYMSKQPRPVGNFPGPPPMMPPGPFGPPFFGGPHFNMYDANMLPIQPPMLPPEMHPMGNPYMNVPHEWNPALAGPYGRPNVRSVWGESFNAPPEMGGGPSLFNQQPNTGSTFLSRPTQQNDNSPISQTGFENNNSLWTKNQWGNMTGGEGSSENKSNEQQLDQKRTNNRPSTFVPAPQQREGPFFNSNTSGLPMMPPHMFPGFVPPPISGPSSGPRRNNNNQIFPGPVPPEHVNLPRMNMMPPPIMGFPQQPTPLNGAIRPPKSSELFDPNNSTQASNVSVSTPDTILPTSQPPSSTSALVRSLSLSSNHSQGKNQSNHHRASSTSPSGTSKKKESGVLLFDYSMQVPYEGVKPSEANEPPQPNHIIELYDFAESDNLIDITFANATIKMIYPLPNSSNKRPTILAIFKTSREANKAMQNFKGVRFKIKTWEPLVKNNEGNVTPPTVVD</sequence>
<keyword evidence="3" id="KW-1185">Reference proteome</keyword>
<evidence type="ECO:0000313" key="3">
    <source>
        <dbReference type="Proteomes" id="UP000789405"/>
    </source>
</evidence>
<feature type="compositionally biased region" description="Pro residues" evidence="1">
    <location>
        <begin position="213"/>
        <end position="228"/>
    </location>
</feature>
<evidence type="ECO:0000256" key="1">
    <source>
        <dbReference type="SAM" id="MobiDB-lite"/>
    </source>
</evidence>
<feature type="compositionally biased region" description="Polar residues" evidence="1">
    <location>
        <begin position="289"/>
        <end position="335"/>
    </location>
</feature>